<name>A0A0H4WPZ7_9BACT</name>
<dbReference type="Pfam" id="PF07791">
    <property type="entry name" value="Imm11"/>
    <property type="match status" value="1"/>
</dbReference>
<sequence>MDFERDFELFDGISRASDSSADAYFEMDEDFPDDIRTEDFIVELTSLLVVSERTRQTLDAIGMKNNEFLPVTILNHKGRKEKGPFHILHQVTLQDCIDFEKTVCERNAFDPDLLSSISQFVLDERRIDPEVSLFRPRYFPYAPMFREDLVEKIRSAGLTGIKFTDPSLFKY</sequence>
<dbReference type="STRING" id="1297742.A176_002488"/>
<organism evidence="2 3">
    <name type="scientific">Pseudomyxococcus hansupus</name>
    <dbReference type="NCBI Taxonomy" id="1297742"/>
    <lineage>
        <taxon>Bacteria</taxon>
        <taxon>Pseudomonadati</taxon>
        <taxon>Myxococcota</taxon>
        <taxon>Myxococcia</taxon>
        <taxon>Myxococcales</taxon>
        <taxon>Cystobacterineae</taxon>
        <taxon>Myxococcaceae</taxon>
        <taxon>Pseudomyxococcus</taxon>
    </lineage>
</organism>
<feature type="domain" description="Immunity MXAN-0049 protein" evidence="1">
    <location>
        <begin position="39"/>
        <end position="165"/>
    </location>
</feature>
<dbReference type="KEGG" id="mym:A176_002488"/>
<dbReference type="EMBL" id="CP012109">
    <property type="protein sequence ID" value="AKQ65576.1"/>
    <property type="molecule type" value="Genomic_DNA"/>
</dbReference>
<accession>A0A0H4WPZ7</accession>
<reference evidence="2 3" key="1">
    <citation type="journal article" date="2016" name="PLoS ONE">
        <title>Complete Genome Sequence and Comparative Genomics of a Novel Myxobacterium Myxococcus hansupus.</title>
        <authorList>
            <person name="Sharma G."/>
            <person name="Narwani T."/>
            <person name="Subramanian S."/>
        </authorList>
    </citation>
    <scope>NUCLEOTIDE SEQUENCE [LARGE SCALE GENOMIC DNA]</scope>
    <source>
        <strain evidence="3">mixupus</strain>
    </source>
</reference>
<gene>
    <name evidence="2" type="ORF">A176_002488</name>
</gene>
<keyword evidence="3" id="KW-1185">Reference proteome</keyword>
<evidence type="ECO:0000313" key="3">
    <source>
        <dbReference type="Proteomes" id="UP000009026"/>
    </source>
</evidence>
<evidence type="ECO:0000313" key="2">
    <source>
        <dbReference type="EMBL" id="AKQ65576.1"/>
    </source>
</evidence>
<dbReference type="PATRIC" id="fig|1297742.4.peg.2514"/>
<proteinExistence type="predicted"/>
<evidence type="ECO:0000259" key="1">
    <source>
        <dbReference type="Pfam" id="PF07791"/>
    </source>
</evidence>
<dbReference type="AlphaFoldDB" id="A0A0H4WPZ7"/>
<dbReference type="RefSeq" id="WP_002638700.1">
    <property type="nucleotide sequence ID" value="NZ_CP012109.1"/>
</dbReference>
<protein>
    <recommendedName>
        <fullName evidence="1">Immunity MXAN-0049 protein domain-containing protein</fullName>
    </recommendedName>
</protein>
<dbReference type="Proteomes" id="UP000009026">
    <property type="component" value="Chromosome"/>
</dbReference>
<dbReference type="InterPro" id="IPR012433">
    <property type="entry name" value="Imm11"/>
</dbReference>
<dbReference type="OrthoDB" id="5385027at2"/>